<dbReference type="GeneID" id="93278447"/>
<dbReference type="InterPro" id="IPR006151">
    <property type="entry name" value="Shikm_DH/Glu-tRNA_Rdtase"/>
</dbReference>
<dbReference type="Pfam" id="PF01488">
    <property type="entry name" value="Shikimate_DH"/>
    <property type="match status" value="1"/>
</dbReference>
<evidence type="ECO:0000256" key="7">
    <source>
        <dbReference type="PIRSR" id="PIRSR000445-4"/>
    </source>
</evidence>
<dbReference type="Pfam" id="PF05201">
    <property type="entry name" value="GlutR_N"/>
    <property type="match status" value="1"/>
</dbReference>
<dbReference type="InterPro" id="IPR015895">
    <property type="entry name" value="4pyrrol_synth_GluRdtase_N"/>
</dbReference>
<dbReference type="STRING" id="460384.SAMN05216313_103189"/>
<keyword evidence="1 4" id="KW-0521">NADP</keyword>
<evidence type="ECO:0000313" key="11">
    <source>
        <dbReference type="EMBL" id="SET23725.1"/>
    </source>
</evidence>
<dbReference type="PANTHER" id="PTHR43013">
    <property type="entry name" value="GLUTAMYL-TRNA REDUCTASE"/>
    <property type="match status" value="1"/>
</dbReference>
<dbReference type="InterPro" id="IPR000343">
    <property type="entry name" value="4pyrrol_synth_GluRdtase"/>
</dbReference>
<keyword evidence="8" id="KW-0175">Coiled coil</keyword>
<dbReference type="InterPro" id="IPR036291">
    <property type="entry name" value="NAD(P)-bd_dom_sf"/>
</dbReference>
<feature type="binding site" evidence="4 6">
    <location>
        <begin position="110"/>
        <end position="112"/>
    </location>
    <ligand>
        <name>substrate</name>
    </ligand>
</feature>
<dbReference type="Gene3D" id="3.40.50.720">
    <property type="entry name" value="NAD(P)-binding Rossmann-like Domain"/>
    <property type="match status" value="1"/>
</dbReference>
<dbReference type="AlphaFoldDB" id="A0A1I0CWN5"/>
<keyword evidence="3 4" id="KW-0627">Porphyrin biosynthesis</keyword>
<proteinExistence type="inferred from homology"/>
<evidence type="ECO:0000259" key="9">
    <source>
        <dbReference type="Pfam" id="PF01488"/>
    </source>
</evidence>
<evidence type="ECO:0000256" key="5">
    <source>
        <dbReference type="PIRSR" id="PIRSR000445-1"/>
    </source>
</evidence>
<keyword evidence="2 4" id="KW-0560">Oxidoreductase</keyword>
<dbReference type="PANTHER" id="PTHR43013:SF1">
    <property type="entry name" value="GLUTAMYL-TRNA REDUCTASE"/>
    <property type="match status" value="1"/>
</dbReference>
<comment type="catalytic activity">
    <reaction evidence="4">
        <text>(S)-4-amino-5-oxopentanoate + tRNA(Glu) + NADP(+) = L-glutamyl-tRNA(Glu) + NADPH + H(+)</text>
        <dbReference type="Rhea" id="RHEA:12344"/>
        <dbReference type="Rhea" id="RHEA-COMP:9663"/>
        <dbReference type="Rhea" id="RHEA-COMP:9680"/>
        <dbReference type="ChEBI" id="CHEBI:15378"/>
        <dbReference type="ChEBI" id="CHEBI:57501"/>
        <dbReference type="ChEBI" id="CHEBI:57783"/>
        <dbReference type="ChEBI" id="CHEBI:58349"/>
        <dbReference type="ChEBI" id="CHEBI:78442"/>
        <dbReference type="ChEBI" id="CHEBI:78520"/>
        <dbReference type="EC" id="1.2.1.70"/>
    </reaction>
</comment>
<feature type="site" description="Important for activity" evidence="4 7">
    <location>
        <position position="95"/>
    </location>
</feature>
<keyword evidence="12" id="KW-1185">Reference proteome</keyword>
<feature type="binding site" evidence="4">
    <location>
        <begin position="185"/>
        <end position="190"/>
    </location>
    <ligand>
        <name>NADP(+)</name>
        <dbReference type="ChEBI" id="CHEBI:58349"/>
    </ligand>
</feature>
<comment type="subunit">
    <text evidence="4">Homodimer.</text>
</comment>
<dbReference type="PIRSF" id="PIRSF000445">
    <property type="entry name" value="4pyrrol_synth_GluRdtase"/>
    <property type="match status" value="1"/>
</dbReference>
<dbReference type="SUPFAM" id="SSF69742">
    <property type="entry name" value="Glutamyl tRNA-reductase catalytic, N-terminal domain"/>
    <property type="match status" value="1"/>
</dbReference>
<evidence type="ECO:0000256" key="2">
    <source>
        <dbReference type="ARBA" id="ARBA00023002"/>
    </source>
</evidence>
<protein>
    <recommendedName>
        <fullName evidence="4">Glutamyl-tRNA reductase</fullName>
        <shortName evidence="4">GluTR</shortName>
        <ecNumber evidence="4">1.2.1.70</ecNumber>
    </recommendedName>
</protein>
<dbReference type="GO" id="GO:0008883">
    <property type="term" value="F:glutamyl-tRNA reductase activity"/>
    <property type="evidence" value="ECO:0007669"/>
    <property type="project" value="UniProtKB-UniRule"/>
</dbReference>
<dbReference type="EMBL" id="FOIM01000003">
    <property type="protein sequence ID" value="SET23725.1"/>
    <property type="molecule type" value="Genomic_DNA"/>
</dbReference>
<dbReference type="UniPathway" id="UPA00251">
    <property type="reaction ID" value="UER00316"/>
</dbReference>
<comment type="function">
    <text evidence="4">Catalyzes the NADPH-dependent reduction of glutamyl-tRNA(Glu) to glutamate 1-semialdehyde (GSA).</text>
</comment>
<dbReference type="RefSeq" id="WP_092361115.1">
    <property type="nucleotide sequence ID" value="NZ_DAINWJ010000001.1"/>
</dbReference>
<evidence type="ECO:0000313" key="12">
    <source>
        <dbReference type="Proteomes" id="UP000198508"/>
    </source>
</evidence>
<dbReference type="InterPro" id="IPR018214">
    <property type="entry name" value="GluRdtase_CS"/>
</dbReference>
<gene>
    <name evidence="4" type="primary">hemA</name>
    <name evidence="11" type="ORF">SAMN05216313_103189</name>
</gene>
<evidence type="ECO:0000256" key="8">
    <source>
        <dbReference type="SAM" id="Coils"/>
    </source>
</evidence>
<organism evidence="11 12">
    <name type="scientific">Enterocloster lavalensis</name>
    <dbReference type="NCBI Taxonomy" id="460384"/>
    <lineage>
        <taxon>Bacteria</taxon>
        <taxon>Bacillati</taxon>
        <taxon>Bacillota</taxon>
        <taxon>Clostridia</taxon>
        <taxon>Lachnospirales</taxon>
        <taxon>Lachnospiraceae</taxon>
        <taxon>Enterocloster</taxon>
    </lineage>
</organism>
<dbReference type="NCBIfam" id="TIGR01035">
    <property type="entry name" value="hemA"/>
    <property type="match status" value="1"/>
</dbReference>
<dbReference type="GO" id="GO:0019353">
    <property type="term" value="P:protoporphyrinogen IX biosynthetic process from glutamate"/>
    <property type="evidence" value="ECO:0007669"/>
    <property type="project" value="TreeGrafter"/>
</dbReference>
<dbReference type="SUPFAM" id="SSF51735">
    <property type="entry name" value="NAD(P)-binding Rossmann-fold domains"/>
    <property type="match status" value="1"/>
</dbReference>
<dbReference type="FunFam" id="3.30.460.30:FF:000001">
    <property type="entry name" value="Glutamyl-tRNA reductase"/>
    <property type="match status" value="1"/>
</dbReference>
<dbReference type="Gene3D" id="3.30.460.30">
    <property type="entry name" value="Glutamyl-tRNA reductase, N-terminal domain"/>
    <property type="match status" value="1"/>
</dbReference>
<feature type="binding site" evidence="4 6">
    <location>
        <position position="105"/>
    </location>
    <ligand>
        <name>substrate</name>
    </ligand>
</feature>
<feature type="active site" description="Nucleophile" evidence="4 5">
    <location>
        <position position="48"/>
    </location>
</feature>
<name>A0A1I0CWN5_9FIRM</name>
<dbReference type="GO" id="GO:0050661">
    <property type="term" value="F:NADP binding"/>
    <property type="evidence" value="ECO:0007669"/>
    <property type="project" value="InterPro"/>
</dbReference>
<evidence type="ECO:0000256" key="3">
    <source>
        <dbReference type="ARBA" id="ARBA00023244"/>
    </source>
</evidence>
<evidence type="ECO:0000256" key="4">
    <source>
        <dbReference type="HAMAP-Rule" id="MF_00087"/>
    </source>
</evidence>
<evidence type="ECO:0000259" key="10">
    <source>
        <dbReference type="Pfam" id="PF05201"/>
    </source>
</evidence>
<comment type="miscellaneous">
    <text evidence="4">During catalysis, the active site Cys acts as a nucleophile attacking the alpha-carbonyl group of tRNA-bound glutamate with the formation of a thioester intermediate between enzyme and glutamate, and the concomitant release of tRNA(Glu). The thioester intermediate is finally reduced by direct hydride transfer from NADPH, to form the product GSA.</text>
</comment>
<dbReference type="InterPro" id="IPR036343">
    <property type="entry name" value="GluRdtase_N_sf"/>
</dbReference>
<sequence length="388" mass="43256">MYCISVSYKKAPAEIRGRFAFDAREKEALAGMLRESGTVDGCVVLCTCNRSEVYLSGGKAAIRALQEAVASIKAVPQQELLKYLNIYSGERATAHLFKVCCGFDSMVLGEDEILGQVRDAYQAALEKKHVDYELNVLFQRAIACAKRIRTDTRISTTPLSVATLVANEVFHFPAQGIKRVMIIGITGKMGTTIAKNILAKPGIQVTGTVRSHHAVLDFAPKGDRVKLVDYRDRYQYMGEMDIVISATTSPHYTITRDELARAMAGREPDRPRLLIDVAVPLDMDPEAAKLPGVTLRDIDYFDTLSKNNEQIRLKELDRARAIMEEDLDGAVKEILFHPYIGRLAELRTAFAGRSPESLLFMIRDRVDSEELKVVLKVLDGLETWVKEA</sequence>
<feature type="coiled-coil region" evidence="8">
    <location>
        <begin position="306"/>
        <end position="333"/>
    </location>
</feature>
<dbReference type="EC" id="1.2.1.70" evidence="4"/>
<dbReference type="Proteomes" id="UP000198508">
    <property type="component" value="Unassembled WGS sequence"/>
</dbReference>
<dbReference type="CDD" id="cd05213">
    <property type="entry name" value="NAD_bind_Glutamyl_tRNA_reduct"/>
    <property type="match status" value="1"/>
</dbReference>
<feature type="binding site" evidence="4 6">
    <location>
        <position position="116"/>
    </location>
    <ligand>
        <name>substrate</name>
    </ligand>
</feature>
<accession>A0A1I0CWN5</accession>
<evidence type="ECO:0000256" key="1">
    <source>
        <dbReference type="ARBA" id="ARBA00022857"/>
    </source>
</evidence>
<dbReference type="HAMAP" id="MF_00087">
    <property type="entry name" value="Glu_tRNA_reductase"/>
    <property type="match status" value="1"/>
</dbReference>
<dbReference type="PROSITE" id="PS00747">
    <property type="entry name" value="GLUTR"/>
    <property type="match status" value="1"/>
</dbReference>
<comment type="domain">
    <text evidence="4">Possesses an unusual extended V-shaped dimeric structure with each monomer consisting of three distinct domains arranged along a curved 'spinal' alpha-helix. The N-terminal catalytic domain specifically recognizes the glutamate moiety of the substrate. The second domain is the NADPH-binding domain, and the third C-terminal domain is responsible for dimerization.</text>
</comment>
<reference evidence="12" key="1">
    <citation type="submission" date="2016-10" db="EMBL/GenBank/DDBJ databases">
        <authorList>
            <person name="Varghese N."/>
            <person name="Submissions S."/>
        </authorList>
    </citation>
    <scope>NUCLEOTIDE SEQUENCE [LARGE SCALE GENOMIC DNA]</scope>
    <source>
        <strain evidence="12">NLAE-zl-G277</strain>
    </source>
</reference>
<feature type="domain" description="Glutamyl-tRNA reductase N-terminal" evidence="10">
    <location>
        <begin position="4"/>
        <end position="152"/>
    </location>
</feature>
<feature type="binding site" evidence="4 6">
    <location>
        <begin position="47"/>
        <end position="50"/>
    </location>
    <ligand>
        <name>substrate</name>
    </ligand>
</feature>
<feature type="domain" description="Quinate/shikimate 5-dehydrogenase/glutamyl-tRNA reductase" evidence="9">
    <location>
        <begin position="177"/>
        <end position="299"/>
    </location>
</feature>
<comment type="pathway">
    <text evidence="4">Porphyrin-containing compound metabolism; protoporphyrin-IX biosynthesis; 5-aminolevulinate from L-glutamyl-tRNA(Glu): step 1/2.</text>
</comment>
<comment type="similarity">
    <text evidence="4">Belongs to the glutamyl-tRNA reductase family.</text>
</comment>
<evidence type="ECO:0000256" key="6">
    <source>
        <dbReference type="PIRSR" id="PIRSR000445-2"/>
    </source>
</evidence>